<gene>
    <name evidence="1" type="ORF">E6C27_scaffold184G00360</name>
</gene>
<comment type="caution">
    <text evidence="1">The sequence shown here is derived from an EMBL/GenBank/DDBJ whole genome shotgun (WGS) entry which is preliminary data.</text>
</comment>
<name>A0A5A7ST22_CUCMM</name>
<evidence type="ECO:0000313" key="2">
    <source>
        <dbReference type="Proteomes" id="UP000321393"/>
    </source>
</evidence>
<reference evidence="1 2" key="1">
    <citation type="submission" date="2019-08" db="EMBL/GenBank/DDBJ databases">
        <title>Draft genome sequences of two oriental melons (Cucumis melo L. var makuwa).</title>
        <authorList>
            <person name="Kwon S.-Y."/>
        </authorList>
    </citation>
    <scope>NUCLEOTIDE SEQUENCE [LARGE SCALE GENOMIC DNA]</scope>
    <source>
        <strain evidence="2">cv. SW 3</strain>
        <tissue evidence="1">Leaf</tissue>
    </source>
</reference>
<dbReference type="EMBL" id="SSTE01021239">
    <property type="protein sequence ID" value="KAA0032651.1"/>
    <property type="molecule type" value="Genomic_DNA"/>
</dbReference>
<protein>
    <submittedName>
        <fullName evidence="1">Uncharacterized protein</fullName>
    </submittedName>
</protein>
<accession>A0A5A7ST22</accession>
<dbReference type="Proteomes" id="UP000321393">
    <property type="component" value="Unassembled WGS sequence"/>
</dbReference>
<sequence>MKDDLLDSNIFETTTSSAATNGKILVCNISKRSRVRWSTFWRRGETAPYEGRQLNISVVTKEATEALAMVQKSMDAAREEFKNFKWRL</sequence>
<proteinExistence type="predicted"/>
<dbReference type="AlphaFoldDB" id="A0A5A7ST22"/>
<organism evidence="1 2">
    <name type="scientific">Cucumis melo var. makuwa</name>
    <name type="common">Oriental melon</name>
    <dbReference type="NCBI Taxonomy" id="1194695"/>
    <lineage>
        <taxon>Eukaryota</taxon>
        <taxon>Viridiplantae</taxon>
        <taxon>Streptophyta</taxon>
        <taxon>Embryophyta</taxon>
        <taxon>Tracheophyta</taxon>
        <taxon>Spermatophyta</taxon>
        <taxon>Magnoliopsida</taxon>
        <taxon>eudicotyledons</taxon>
        <taxon>Gunneridae</taxon>
        <taxon>Pentapetalae</taxon>
        <taxon>rosids</taxon>
        <taxon>fabids</taxon>
        <taxon>Cucurbitales</taxon>
        <taxon>Cucurbitaceae</taxon>
        <taxon>Benincaseae</taxon>
        <taxon>Cucumis</taxon>
    </lineage>
</organism>
<evidence type="ECO:0000313" key="1">
    <source>
        <dbReference type="EMBL" id="KAA0032651.1"/>
    </source>
</evidence>